<evidence type="ECO:0000259" key="5">
    <source>
        <dbReference type="PROSITE" id="PS51720"/>
    </source>
</evidence>
<dbReference type="InterPro" id="IPR005688">
    <property type="entry name" value="Toc34"/>
</dbReference>
<dbReference type="NCBIfam" id="TIGR00991">
    <property type="entry name" value="3a0901s02IAP34"/>
    <property type="match status" value="1"/>
</dbReference>
<dbReference type="PANTHER" id="PTHR10903:SF149">
    <property type="entry name" value="TRANSLOCASE OF CHLOROPLAST 33, CHLOROPLASTIC"/>
    <property type="match status" value="1"/>
</dbReference>
<dbReference type="GO" id="GO:0009707">
    <property type="term" value="C:chloroplast outer membrane"/>
    <property type="evidence" value="ECO:0007669"/>
    <property type="project" value="InterPro"/>
</dbReference>
<dbReference type="Proteomes" id="UP000236291">
    <property type="component" value="Unassembled WGS sequence"/>
</dbReference>
<dbReference type="InterPro" id="IPR027417">
    <property type="entry name" value="P-loop_NTPase"/>
</dbReference>
<protein>
    <submittedName>
        <fullName evidence="6">Translocase of chloroplast 34-like</fullName>
    </submittedName>
</protein>
<feature type="domain" description="AIG1-type G" evidence="5">
    <location>
        <begin position="35"/>
        <end position="259"/>
    </location>
</feature>
<keyword evidence="2" id="KW-0342">GTP-binding</keyword>
<feature type="binding site" evidence="3">
    <location>
        <begin position="47"/>
        <end position="52"/>
    </location>
    <ligand>
        <name>GTP</name>
        <dbReference type="ChEBI" id="CHEBI:37565"/>
    </ligand>
</feature>
<dbReference type="InterPro" id="IPR006703">
    <property type="entry name" value="G_AIG1"/>
</dbReference>
<dbReference type="GO" id="GO:0015450">
    <property type="term" value="F:protein-transporting ATPase activity"/>
    <property type="evidence" value="ECO:0007669"/>
    <property type="project" value="InterPro"/>
</dbReference>
<dbReference type="Pfam" id="PF04548">
    <property type="entry name" value="AIG1"/>
    <property type="match status" value="1"/>
</dbReference>
<comment type="caution">
    <text evidence="6">The sequence shown here is derived from an EMBL/GenBank/DDBJ whole genome shotgun (WGS) entry which is preliminary data.</text>
</comment>
<dbReference type="GO" id="GO:0046872">
    <property type="term" value="F:metal ion binding"/>
    <property type="evidence" value="ECO:0007669"/>
    <property type="project" value="UniProtKB-KW"/>
</dbReference>
<dbReference type="PIRSF" id="PIRSF038134">
    <property type="entry name" value="Toc34"/>
    <property type="match status" value="1"/>
</dbReference>
<name>A0A2K3PAN0_TRIPR</name>
<gene>
    <name evidence="6" type="ORF">L195_g008970</name>
</gene>
<feature type="binding site" evidence="4">
    <location>
        <position position="51"/>
    </location>
    <ligand>
        <name>Mg(2+)</name>
        <dbReference type="ChEBI" id="CHEBI:18420"/>
    </ligand>
</feature>
<keyword evidence="4" id="KW-0479">Metal-binding</keyword>
<sequence>MTSAITRDWVGFNTFAAATQTQLLQLLKRLKDENVNKLTILVIGKCGVGKSSTINSILGEKAVTVNAFQSEGLSPVMVSRSRTGFILNIIDTPGLIEEGYINNQAMEIIINFLLNKTIDILLYVDRIDTYRVDNLDKMVIRAITDSFGKEIWKKALIVLTHSQSSPPDGLSYDEFFSIRSQALVKVVQDGTRSKKYDTVASTIPFVLVENSGKCNKNVDDEKVLPNGIAWIPNLVKTIIEVAMNGCKSISVDKKLIEGPNPNDRGKRYIPLILAFQYFFVIKPIQRSIKRDIARH</sequence>
<dbReference type="STRING" id="57577.A0A2K3PAN0"/>
<proteinExistence type="predicted"/>
<evidence type="ECO:0000313" key="6">
    <source>
        <dbReference type="EMBL" id="PNY12341.1"/>
    </source>
</evidence>
<dbReference type="EMBL" id="ASHM01005206">
    <property type="protein sequence ID" value="PNY12341.1"/>
    <property type="molecule type" value="Genomic_DNA"/>
</dbReference>
<reference evidence="6 7" key="2">
    <citation type="journal article" date="2017" name="Front. Plant Sci.">
        <title>Gene Classification and Mining of Molecular Markers Useful in Red Clover (Trifolium pratense) Breeding.</title>
        <authorList>
            <person name="Istvanek J."/>
            <person name="Dluhosova J."/>
            <person name="Dluhos P."/>
            <person name="Patkova L."/>
            <person name="Nedelnik J."/>
            <person name="Repkova J."/>
        </authorList>
    </citation>
    <scope>NUCLEOTIDE SEQUENCE [LARGE SCALE GENOMIC DNA]</scope>
    <source>
        <strain evidence="7">cv. Tatra</strain>
        <tissue evidence="6">Young leaves</tissue>
    </source>
</reference>
<evidence type="ECO:0000313" key="7">
    <source>
        <dbReference type="Proteomes" id="UP000236291"/>
    </source>
</evidence>
<feature type="binding site" evidence="3">
    <location>
        <position position="161"/>
    </location>
    <ligand>
        <name>GTP</name>
        <dbReference type="ChEBI" id="CHEBI:37565"/>
    </ligand>
</feature>
<evidence type="ECO:0000256" key="1">
    <source>
        <dbReference type="ARBA" id="ARBA00022741"/>
    </source>
</evidence>
<dbReference type="GO" id="GO:0006886">
    <property type="term" value="P:intracellular protein transport"/>
    <property type="evidence" value="ECO:0007669"/>
    <property type="project" value="InterPro"/>
</dbReference>
<organism evidence="6 7">
    <name type="scientific">Trifolium pratense</name>
    <name type="common">Red clover</name>
    <dbReference type="NCBI Taxonomy" id="57577"/>
    <lineage>
        <taxon>Eukaryota</taxon>
        <taxon>Viridiplantae</taxon>
        <taxon>Streptophyta</taxon>
        <taxon>Embryophyta</taxon>
        <taxon>Tracheophyta</taxon>
        <taxon>Spermatophyta</taxon>
        <taxon>Magnoliopsida</taxon>
        <taxon>eudicotyledons</taxon>
        <taxon>Gunneridae</taxon>
        <taxon>Pentapetalae</taxon>
        <taxon>rosids</taxon>
        <taxon>fabids</taxon>
        <taxon>Fabales</taxon>
        <taxon>Fabaceae</taxon>
        <taxon>Papilionoideae</taxon>
        <taxon>50 kb inversion clade</taxon>
        <taxon>NPAAA clade</taxon>
        <taxon>Hologalegina</taxon>
        <taxon>IRL clade</taxon>
        <taxon>Trifolieae</taxon>
        <taxon>Trifolium</taxon>
    </lineage>
</organism>
<dbReference type="PROSITE" id="PS51720">
    <property type="entry name" value="G_AIG1"/>
    <property type="match status" value="1"/>
</dbReference>
<keyword evidence="1 3" id="KW-0547">Nucleotide-binding</keyword>
<dbReference type="InterPro" id="IPR045058">
    <property type="entry name" value="GIMA/IAN/Toc"/>
</dbReference>
<dbReference type="PANTHER" id="PTHR10903">
    <property type="entry name" value="GTPASE, IMAP FAMILY MEMBER-RELATED"/>
    <property type="match status" value="1"/>
</dbReference>
<accession>A0A2K3PAN0</accession>
<evidence type="ECO:0000256" key="2">
    <source>
        <dbReference type="ARBA" id="ARBA00023134"/>
    </source>
</evidence>
<keyword evidence="4" id="KW-0460">Magnesium</keyword>
<dbReference type="Gene3D" id="3.40.50.300">
    <property type="entry name" value="P-loop containing nucleotide triphosphate hydrolases"/>
    <property type="match status" value="1"/>
</dbReference>
<evidence type="ECO:0000256" key="3">
    <source>
        <dbReference type="PIRSR" id="PIRSR038134-1"/>
    </source>
</evidence>
<feature type="binding site" evidence="4">
    <location>
        <position position="69"/>
    </location>
    <ligand>
        <name>Mg(2+)</name>
        <dbReference type="ChEBI" id="CHEBI:18420"/>
    </ligand>
</feature>
<evidence type="ECO:0000256" key="4">
    <source>
        <dbReference type="PIRSR" id="PIRSR038134-2"/>
    </source>
</evidence>
<dbReference type="GO" id="GO:0005525">
    <property type="term" value="F:GTP binding"/>
    <property type="evidence" value="ECO:0007669"/>
    <property type="project" value="UniProtKB-KW"/>
</dbReference>
<dbReference type="AlphaFoldDB" id="A0A2K3PAN0"/>
<feature type="binding site" evidence="3">
    <location>
        <begin position="209"/>
        <end position="210"/>
    </location>
    <ligand>
        <name>GTP</name>
        <dbReference type="ChEBI" id="CHEBI:37565"/>
    </ligand>
</feature>
<reference evidence="6 7" key="1">
    <citation type="journal article" date="2014" name="Am. J. Bot.">
        <title>Genome assembly and annotation for red clover (Trifolium pratense; Fabaceae).</title>
        <authorList>
            <person name="Istvanek J."/>
            <person name="Jaros M."/>
            <person name="Krenek A."/>
            <person name="Repkova J."/>
        </authorList>
    </citation>
    <scope>NUCLEOTIDE SEQUENCE [LARGE SCALE GENOMIC DNA]</scope>
    <source>
        <strain evidence="7">cv. Tatra</strain>
        <tissue evidence="6">Young leaves</tissue>
    </source>
</reference>
<dbReference type="SUPFAM" id="SSF52540">
    <property type="entry name" value="P-loop containing nucleoside triphosphate hydrolases"/>
    <property type="match status" value="1"/>
</dbReference>